<feature type="transmembrane region" description="Helical" evidence="1">
    <location>
        <begin position="6"/>
        <end position="23"/>
    </location>
</feature>
<keyword evidence="1" id="KW-0812">Transmembrane</keyword>
<evidence type="ECO:0000256" key="1">
    <source>
        <dbReference type="SAM" id="Phobius"/>
    </source>
</evidence>
<gene>
    <name evidence="2" type="ordered locus">Shel_19330</name>
</gene>
<protein>
    <submittedName>
        <fullName evidence="2">Predicted divalent heavy-metal cations transporter</fullName>
    </submittedName>
</protein>
<keyword evidence="1" id="KW-1133">Transmembrane helix</keyword>
<feature type="transmembrane region" description="Helical" evidence="1">
    <location>
        <begin position="62"/>
        <end position="83"/>
    </location>
</feature>
<feature type="transmembrane region" description="Helical" evidence="1">
    <location>
        <begin position="188"/>
        <end position="208"/>
    </location>
</feature>
<dbReference type="PANTHER" id="PTHR11040:SF205">
    <property type="entry name" value="ZINC TRANSPORTER ZUPT"/>
    <property type="match status" value="1"/>
</dbReference>
<feature type="transmembrane region" description="Helical" evidence="1">
    <location>
        <begin position="95"/>
        <end position="113"/>
    </location>
</feature>
<sequence length="242" mass="25081">MGLVVTFILGAFVLAGAAIGAFAKNEELIREVSIAVALGAMAMLLIEDLVPEVVEEASVLGYPLIVVGISLGVAVLVVLDRFLPDHHHEADHNDSALHIGLATAIALIIHNIVEGMGVYSVSIESATLSVLLGIGIGIHNIPMGMIVSAGIRDQSTPQKIAVLAAASLSTFVGGLVMFTLSSAIDERIVLFMICLTIGMLGYIILFELVPHVVCSKNKPMALLCIVIGLAAVAASGLLEGLA</sequence>
<keyword evidence="3" id="KW-1185">Reference proteome</keyword>
<dbReference type="KEGG" id="shi:Shel_19330"/>
<feature type="transmembrane region" description="Helical" evidence="1">
    <location>
        <begin position="220"/>
        <end position="238"/>
    </location>
</feature>
<evidence type="ECO:0000313" key="3">
    <source>
        <dbReference type="Proteomes" id="UP000002026"/>
    </source>
</evidence>
<dbReference type="HOGENOM" id="CLU_1146580_0_0_11"/>
<dbReference type="STRING" id="471855.Shel_19330"/>
<keyword evidence="1" id="KW-0472">Membrane</keyword>
<dbReference type="EMBL" id="CP001684">
    <property type="protein sequence ID" value="ACV22949.1"/>
    <property type="molecule type" value="Genomic_DNA"/>
</dbReference>
<dbReference type="RefSeq" id="WP_012799051.1">
    <property type="nucleotide sequence ID" value="NC_013165.1"/>
</dbReference>
<dbReference type="AlphaFoldDB" id="C7N7R4"/>
<dbReference type="GO" id="GO:0016020">
    <property type="term" value="C:membrane"/>
    <property type="evidence" value="ECO:0007669"/>
    <property type="project" value="TreeGrafter"/>
</dbReference>
<feature type="transmembrane region" description="Helical" evidence="1">
    <location>
        <begin position="32"/>
        <end position="50"/>
    </location>
</feature>
<dbReference type="Proteomes" id="UP000002026">
    <property type="component" value="Chromosome"/>
</dbReference>
<evidence type="ECO:0000313" key="2">
    <source>
        <dbReference type="EMBL" id="ACV22949.1"/>
    </source>
</evidence>
<dbReference type="GO" id="GO:0005385">
    <property type="term" value="F:zinc ion transmembrane transporter activity"/>
    <property type="evidence" value="ECO:0007669"/>
    <property type="project" value="TreeGrafter"/>
</dbReference>
<feature type="transmembrane region" description="Helical" evidence="1">
    <location>
        <begin position="125"/>
        <end position="148"/>
    </location>
</feature>
<dbReference type="PANTHER" id="PTHR11040">
    <property type="entry name" value="ZINC/IRON TRANSPORTER"/>
    <property type="match status" value="1"/>
</dbReference>
<proteinExistence type="predicted"/>
<dbReference type="eggNOG" id="COG0428">
    <property type="taxonomic scope" value="Bacteria"/>
</dbReference>
<organism evidence="2 3">
    <name type="scientific">Slackia heliotrinireducens (strain ATCC 29202 / DSM 20476 / NCTC 11029 / RHS 1)</name>
    <name type="common">Peptococcus heliotrinreducens</name>
    <dbReference type="NCBI Taxonomy" id="471855"/>
    <lineage>
        <taxon>Bacteria</taxon>
        <taxon>Bacillati</taxon>
        <taxon>Actinomycetota</taxon>
        <taxon>Coriobacteriia</taxon>
        <taxon>Eggerthellales</taxon>
        <taxon>Eggerthellaceae</taxon>
        <taxon>Slackia</taxon>
    </lineage>
</organism>
<name>C7N7R4_SLAHD</name>
<feature type="transmembrane region" description="Helical" evidence="1">
    <location>
        <begin position="160"/>
        <end position="182"/>
    </location>
</feature>
<accession>C7N7R4</accession>
<reference evidence="2 3" key="1">
    <citation type="journal article" date="2009" name="Stand. Genomic Sci.">
        <title>Complete genome sequence of Slackia heliotrinireducens type strain (RHS 1).</title>
        <authorList>
            <person name="Pukall R."/>
            <person name="Lapidus A."/>
            <person name="Nolan M."/>
            <person name="Copeland A."/>
            <person name="Glavina Del Rio T."/>
            <person name="Lucas S."/>
            <person name="Chen F."/>
            <person name="Tice H."/>
            <person name="Cheng J.F."/>
            <person name="Chertkov O."/>
            <person name="Bruce D."/>
            <person name="Goodwin L."/>
            <person name="Kuske C."/>
            <person name="Brettin T."/>
            <person name="Detter J.C."/>
            <person name="Han C."/>
            <person name="Pitluck S."/>
            <person name="Pati A."/>
            <person name="Mavrommatis K."/>
            <person name="Ivanova N."/>
            <person name="Ovchinnikova G."/>
            <person name="Chen A."/>
            <person name="Palaniappan K."/>
            <person name="Schneider S."/>
            <person name="Rohde M."/>
            <person name="Chain P."/>
            <person name="D'haeseleer P."/>
            <person name="Goker M."/>
            <person name="Bristow J."/>
            <person name="Eisen J.A."/>
            <person name="Markowitz V."/>
            <person name="Kyrpides N.C."/>
            <person name="Klenk H.P."/>
            <person name="Hugenholtz P."/>
        </authorList>
    </citation>
    <scope>NUCLEOTIDE SEQUENCE [LARGE SCALE GENOMIC DNA]</scope>
    <source>
        <strain evidence="3">ATCC 29202 / DSM 20476 / NCTC 11029 / RHS 1</strain>
    </source>
</reference>